<dbReference type="Gramene" id="C.cajan_15489.t">
    <property type="protein sequence ID" value="C.cajan_15489.t.cds1"/>
    <property type="gene ID" value="C.cajan_15489"/>
</dbReference>
<organism evidence="1 2">
    <name type="scientific">Cajanus cajan</name>
    <name type="common">Pigeon pea</name>
    <name type="synonym">Cajanus indicus</name>
    <dbReference type="NCBI Taxonomy" id="3821"/>
    <lineage>
        <taxon>Eukaryota</taxon>
        <taxon>Viridiplantae</taxon>
        <taxon>Streptophyta</taxon>
        <taxon>Embryophyta</taxon>
        <taxon>Tracheophyta</taxon>
        <taxon>Spermatophyta</taxon>
        <taxon>Magnoliopsida</taxon>
        <taxon>eudicotyledons</taxon>
        <taxon>Gunneridae</taxon>
        <taxon>Pentapetalae</taxon>
        <taxon>rosids</taxon>
        <taxon>fabids</taxon>
        <taxon>Fabales</taxon>
        <taxon>Fabaceae</taxon>
        <taxon>Papilionoideae</taxon>
        <taxon>50 kb inversion clade</taxon>
        <taxon>NPAAA clade</taxon>
        <taxon>indigoferoid/millettioid clade</taxon>
        <taxon>Phaseoleae</taxon>
        <taxon>Cajanus</taxon>
    </lineage>
</organism>
<dbReference type="Proteomes" id="UP000075243">
    <property type="component" value="Chromosome 8"/>
</dbReference>
<reference evidence="1 2" key="1">
    <citation type="journal article" date="2012" name="Nat. Biotechnol.">
        <title>Draft genome sequence of pigeonpea (Cajanus cajan), an orphan legume crop of resource-poor farmers.</title>
        <authorList>
            <person name="Varshney R.K."/>
            <person name="Chen W."/>
            <person name="Li Y."/>
            <person name="Bharti A.K."/>
            <person name="Saxena R.K."/>
            <person name="Schlueter J.A."/>
            <person name="Donoghue M.T."/>
            <person name="Azam S."/>
            <person name="Fan G."/>
            <person name="Whaley A.M."/>
            <person name="Farmer A.D."/>
            <person name="Sheridan J."/>
            <person name="Iwata A."/>
            <person name="Tuteja R."/>
            <person name="Penmetsa R.V."/>
            <person name="Wu W."/>
            <person name="Upadhyaya H.D."/>
            <person name="Yang S.P."/>
            <person name="Shah T."/>
            <person name="Saxena K.B."/>
            <person name="Michael T."/>
            <person name="McCombie W.R."/>
            <person name="Yang B."/>
            <person name="Zhang G."/>
            <person name="Yang H."/>
            <person name="Wang J."/>
            <person name="Spillane C."/>
            <person name="Cook D.R."/>
            <person name="May G.D."/>
            <person name="Xu X."/>
            <person name="Jackson S.A."/>
        </authorList>
    </citation>
    <scope>NUCLEOTIDE SEQUENCE [LARGE SCALE GENOMIC DNA]</scope>
    <source>
        <strain evidence="2">cv. Asha</strain>
    </source>
</reference>
<sequence length="49" mass="5780">MSYAHVTRKVVVNFFKKNIICRYRIPNKIILDNGSNLNNKIMTENQKVI</sequence>
<evidence type="ECO:0000313" key="2">
    <source>
        <dbReference type="Proteomes" id="UP000075243"/>
    </source>
</evidence>
<keyword evidence="2" id="KW-1185">Reference proteome</keyword>
<evidence type="ECO:0000313" key="1">
    <source>
        <dbReference type="EMBL" id="KYP61444.1"/>
    </source>
</evidence>
<dbReference type="Gene3D" id="3.30.420.10">
    <property type="entry name" value="Ribonuclease H-like superfamily/Ribonuclease H"/>
    <property type="match status" value="1"/>
</dbReference>
<dbReference type="GO" id="GO:0003676">
    <property type="term" value="F:nucleic acid binding"/>
    <property type="evidence" value="ECO:0007669"/>
    <property type="project" value="InterPro"/>
</dbReference>
<protein>
    <recommendedName>
        <fullName evidence="3">Integrase catalytic domain-containing protein</fullName>
    </recommendedName>
</protein>
<dbReference type="EMBL" id="CM003610">
    <property type="protein sequence ID" value="KYP61444.1"/>
    <property type="molecule type" value="Genomic_DNA"/>
</dbReference>
<gene>
    <name evidence="1" type="ORF">KK1_015933</name>
</gene>
<proteinExistence type="predicted"/>
<name>A0A151T332_CAJCA</name>
<evidence type="ECO:0008006" key="3">
    <source>
        <dbReference type="Google" id="ProtNLM"/>
    </source>
</evidence>
<dbReference type="InterPro" id="IPR036397">
    <property type="entry name" value="RNaseH_sf"/>
</dbReference>
<accession>A0A151T332</accession>
<dbReference type="AlphaFoldDB" id="A0A151T332"/>